<dbReference type="Proteomes" id="UP001152795">
    <property type="component" value="Unassembled WGS sequence"/>
</dbReference>
<keyword evidence="5 9" id="KW-0297">G-protein coupled receptor</keyword>
<evidence type="ECO:0000256" key="2">
    <source>
        <dbReference type="ARBA" id="ARBA00010663"/>
    </source>
</evidence>
<evidence type="ECO:0000256" key="7">
    <source>
        <dbReference type="ARBA" id="ARBA00023170"/>
    </source>
</evidence>
<sequence length="340" mass="38007">MTVSNLTNSSCPALAEATNGEKAAKTLAYALVIFIAFLGNVLVIGVVYKNKKMRTITNFQIVNMSLADILITVAAMPVTVFQIYQGSRWPFGLVPCKLVVFLQGISVSCSVFTMACIAIDRFCAILFPYKRYIDQRRCNIMIGLCWFLAVLLQSPTLYAMKISVAANQTSCIEDWEPLFDNESSPKIYTVILFVSMYMFPLLVIAILYTAISHFLWRHKTPGSDAAKARKDRSKAAKVIKMLVIIVVIFAVCWLPIFVTQFVMFFAEPKCGVSPSLSFIGFFLSHANSAVNPAIYGIFNDNFRAGFKQLLRSWFCPWLPVSRFTSDSGESAEMQSTLRKA</sequence>
<gene>
    <name evidence="10" type="ORF">PACLA_8A078955</name>
</gene>
<dbReference type="InterPro" id="IPR000611">
    <property type="entry name" value="NPY_rcpt"/>
</dbReference>
<dbReference type="SUPFAM" id="SSF81321">
    <property type="entry name" value="Family A G protein-coupled receptor-like"/>
    <property type="match status" value="1"/>
</dbReference>
<accession>A0A7D9I7Q7</accession>
<evidence type="ECO:0000313" key="10">
    <source>
        <dbReference type="EMBL" id="CAB3999205.1"/>
    </source>
</evidence>
<comment type="subcellular location">
    <subcellularLocation>
        <location evidence="1">Membrane</location>
        <topology evidence="1">Multi-pass membrane protein</topology>
    </subcellularLocation>
</comment>
<keyword evidence="7 9" id="KW-0675">Receptor</keyword>
<dbReference type="InterPro" id="IPR000276">
    <property type="entry name" value="GPCR_Rhodpsn"/>
</dbReference>
<keyword evidence="11" id="KW-1185">Reference proteome</keyword>
<dbReference type="PROSITE" id="PS00237">
    <property type="entry name" value="G_PROTEIN_RECEP_F1_1"/>
    <property type="match status" value="1"/>
</dbReference>
<comment type="similarity">
    <text evidence="2 9">Belongs to the G-protein coupled receptor 1 family.</text>
</comment>
<evidence type="ECO:0000256" key="1">
    <source>
        <dbReference type="ARBA" id="ARBA00004141"/>
    </source>
</evidence>
<protein>
    <submittedName>
        <fullName evidence="10">Neuropeptide FF receptor 2-like</fullName>
    </submittedName>
</protein>
<dbReference type="SMART" id="SM01381">
    <property type="entry name" value="7TM_GPCR_Srsx"/>
    <property type="match status" value="1"/>
</dbReference>
<dbReference type="GO" id="GO:0004983">
    <property type="term" value="F:neuropeptide Y receptor activity"/>
    <property type="evidence" value="ECO:0007669"/>
    <property type="project" value="InterPro"/>
</dbReference>
<evidence type="ECO:0000256" key="4">
    <source>
        <dbReference type="ARBA" id="ARBA00022989"/>
    </source>
</evidence>
<evidence type="ECO:0000313" key="11">
    <source>
        <dbReference type="Proteomes" id="UP001152795"/>
    </source>
</evidence>
<dbReference type="PANTHER" id="PTHR45695">
    <property type="entry name" value="LEUCOKININ RECEPTOR-RELATED"/>
    <property type="match status" value="1"/>
</dbReference>
<evidence type="ECO:0000256" key="3">
    <source>
        <dbReference type="ARBA" id="ARBA00022692"/>
    </source>
</evidence>
<dbReference type="AlphaFoldDB" id="A0A7D9I7Q7"/>
<dbReference type="EMBL" id="CACRXK020003537">
    <property type="protein sequence ID" value="CAB3999205.1"/>
    <property type="molecule type" value="Genomic_DNA"/>
</dbReference>
<dbReference type="Pfam" id="PF00001">
    <property type="entry name" value="7tm_1"/>
    <property type="match status" value="1"/>
</dbReference>
<reference evidence="10" key="1">
    <citation type="submission" date="2020-04" db="EMBL/GenBank/DDBJ databases">
        <authorList>
            <person name="Alioto T."/>
            <person name="Alioto T."/>
            <person name="Gomez Garrido J."/>
        </authorList>
    </citation>
    <scope>NUCLEOTIDE SEQUENCE</scope>
    <source>
        <strain evidence="10">A484AB</strain>
    </source>
</reference>
<dbReference type="Gene3D" id="1.20.1070.10">
    <property type="entry name" value="Rhodopsin 7-helix transmembrane proteins"/>
    <property type="match status" value="1"/>
</dbReference>
<keyword evidence="3 9" id="KW-0812">Transmembrane</keyword>
<evidence type="ECO:0000256" key="6">
    <source>
        <dbReference type="ARBA" id="ARBA00023136"/>
    </source>
</evidence>
<dbReference type="PRINTS" id="PR00237">
    <property type="entry name" value="GPCRRHODOPSN"/>
</dbReference>
<evidence type="ECO:0000256" key="8">
    <source>
        <dbReference type="ARBA" id="ARBA00023224"/>
    </source>
</evidence>
<keyword evidence="6" id="KW-0472">Membrane</keyword>
<dbReference type="PROSITE" id="PS50262">
    <property type="entry name" value="G_PROTEIN_RECEP_F1_2"/>
    <property type="match status" value="1"/>
</dbReference>
<evidence type="ECO:0000256" key="9">
    <source>
        <dbReference type="RuleBase" id="RU000688"/>
    </source>
</evidence>
<proteinExistence type="inferred from homology"/>
<evidence type="ECO:0000256" key="5">
    <source>
        <dbReference type="ARBA" id="ARBA00023040"/>
    </source>
</evidence>
<name>A0A7D9I7Q7_PARCT</name>
<organism evidence="10 11">
    <name type="scientific">Paramuricea clavata</name>
    <name type="common">Red gorgonian</name>
    <name type="synonym">Violescent sea-whip</name>
    <dbReference type="NCBI Taxonomy" id="317549"/>
    <lineage>
        <taxon>Eukaryota</taxon>
        <taxon>Metazoa</taxon>
        <taxon>Cnidaria</taxon>
        <taxon>Anthozoa</taxon>
        <taxon>Octocorallia</taxon>
        <taxon>Malacalcyonacea</taxon>
        <taxon>Plexauridae</taxon>
        <taxon>Paramuricea</taxon>
    </lineage>
</organism>
<dbReference type="FunFam" id="1.20.1070.10:FF:000291">
    <property type="entry name" value="Predicted protein"/>
    <property type="match status" value="1"/>
</dbReference>
<keyword evidence="4" id="KW-1133">Transmembrane helix</keyword>
<dbReference type="OrthoDB" id="9445642at2759"/>
<dbReference type="PRINTS" id="PR01012">
    <property type="entry name" value="NRPEPTIDEYR"/>
</dbReference>
<keyword evidence="8 9" id="KW-0807">Transducer</keyword>
<dbReference type="InterPro" id="IPR017452">
    <property type="entry name" value="GPCR_Rhodpsn_7TM"/>
</dbReference>
<comment type="caution">
    <text evidence="10">The sequence shown here is derived from an EMBL/GenBank/DDBJ whole genome shotgun (WGS) entry which is preliminary data.</text>
</comment>
<dbReference type="PANTHER" id="PTHR45695:SF9">
    <property type="entry name" value="LEUCOKININ RECEPTOR"/>
    <property type="match status" value="1"/>
</dbReference>
<dbReference type="GO" id="GO:0005886">
    <property type="term" value="C:plasma membrane"/>
    <property type="evidence" value="ECO:0007669"/>
    <property type="project" value="TreeGrafter"/>
</dbReference>